<dbReference type="GO" id="GO:0016020">
    <property type="term" value="C:membrane"/>
    <property type="evidence" value="ECO:0007669"/>
    <property type="project" value="TreeGrafter"/>
</dbReference>
<keyword evidence="1" id="KW-0472">Membrane</keyword>
<accession>R4XAR1</accession>
<dbReference type="SUPFAM" id="SSF53474">
    <property type="entry name" value="alpha/beta-Hydrolases"/>
    <property type="match status" value="1"/>
</dbReference>
<proteinExistence type="predicted"/>
<dbReference type="Gene3D" id="3.40.50.1820">
    <property type="entry name" value="alpha/beta hydrolase"/>
    <property type="match status" value="1"/>
</dbReference>
<dbReference type="VEuPathDB" id="FungiDB:TAPDE_003054"/>
<sequence>MNWARTTTKTLKPIRVLQNHAVVVGSRILQRRPISQVVQIPLIFGGLLVALWTWKSLMLIVFQDKIIYMPYLGRQEQLEHHPTPAVEWSRHALRTSDHVTIVLCNAKLTKAKRDQSVRGNAECSDDCRKRVTMVYLQGNASSTPPRLPHLSKFLTHSQRALPDTDIDLWTVSYRGYWESTGRPSEAGLLQDVRDSLTYILKPLIEPTEAVNPEKVAQDSEPQDEVILWGHSIGASLAIQSLHHVFGILDDRGPDRPVKVILETPFDSIRSVLLALYPEPWLPYRYLSPFLRTRLDMGHALTRLSREARSVPRVRDLQVLLAIAEKDEIVPPGVSRGVVSVLEQNGVRRVVTRVVRGGLHQDCLMKPEMHRFVTEFMRD</sequence>
<feature type="domain" description="AB hydrolase-1" evidence="2">
    <location>
        <begin position="159"/>
        <end position="335"/>
    </location>
</feature>
<keyword evidence="4" id="KW-1185">Reference proteome</keyword>
<dbReference type="GO" id="GO:0008474">
    <property type="term" value="F:palmitoyl-(protein) hydrolase activity"/>
    <property type="evidence" value="ECO:0007669"/>
    <property type="project" value="TreeGrafter"/>
</dbReference>
<dbReference type="PANTHER" id="PTHR12277">
    <property type="entry name" value="ALPHA/BETA HYDROLASE DOMAIN-CONTAINING PROTEIN"/>
    <property type="match status" value="1"/>
</dbReference>
<dbReference type="AlphaFoldDB" id="R4XAR1"/>
<name>R4XAR1_TAPDE</name>
<keyword evidence="3" id="KW-0378">Hydrolase</keyword>
<evidence type="ECO:0000256" key="1">
    <source>
        <dbReference type="SAM" id="Phobius"/>
    </source>
</evidence>
<dbReference type="STRING" id="1097556.R4XAR1"/>
<dbReference type="PANTHER" id="PTHR12277:SF64">
    <property type="entry name" value="SUPERFAMILY HYDROLASE, PUTATIVE (AFU_ORTHOLOGUE AFUA_3G01760)-RELATED"/>
    <property type="match status" value="1"/>
</dbReference>
<feature type="transmembrane region" description="Helical" evidence="1">
    <location>
        <begin position="37"/>
        <end position="54"/>
    </location>
</feature>
<dbReference type="eggNOG" id="KOG4391">
    <property type="taxonomic scope" value="Eukaryota"/>
</dbReference>
<reference evidence="3 4" key="1">
    <citation type="journal article" date="2013" name="MBio">
        <title>Genome sequencing of the plant pathogen Taphrina deformans, the causal agent of peach leaf curl.</title>
        <authorList>
            <person name="Cisse O.H."/>
            <person name="Almeida J.M.G.C.F."/>
            <person name="Fonseca A."/>
            <person name="Kumar A.A."/>
            <person name="Salojaervi J."/>
            <person name="Overmyer K."/>
            <person name="Hauser P.M."/>
            <person name="Pagni M."/>
        </authorList>
    </citation>
    <scope>NUCLEOTIDE SEQUENCE [LARGE SCALE GENOMIC DNA]</scope>
    <source>
        <strain evidence="4">PYCC 5710 / ATCC 11124 / CBS 356.35 / IMI 108563 / JCM 9778 / NBRC 8474</strain>
    </source>
</reference>
<dbReference type="Pfam" id="PF12697">
    <property type="entry name" value="Abhydrolase_6"/>
    <property type="match status" value="1"/>
</dbReference>
<dbReference type="InterPro" id="IPR029058">
    <property type="entry name" value="AB_hydrolase_fold"/>
</dbReference>
<evidence type="ECO:0000259" key="2">
    <source>
        <dbReference type="Pfam" id="PF12697"/>
    </source>
</evidence>
<organism evidence="3 4">
    <name type="scientific">Taphrina deformans (strain PYCC 5710 / ATCC 11124 / CBS 356.35 / IMI 108563 / JCM 9778 / NBRC 8474)</name>
    <name type="common">Peach leaf curl fungus</name>
    <name type="synonym">Lalaria deformans</name>
    <dbReference type="NCBI Taxonomy" id="1097556"/>
    <lineage>
        <taxon>Eukaryota</taxon>
        <taxon>Fungi</taxon>
        <taxon>Dikarya</taxon>
        <taxon>Ascomycota</taxon>
        <taxon>Taphrinomycotina</taxon>
        <taxon>Taphrinomycetes</taxon>
        <taxon>Taphrinales</taxon>
        <taxon>Taphrinaceae</taxon>
        <taxon>Taphrina</taxon>
    </lineage>
</organism>
<gene>
    <name evidence="3" type="ORF">TAPDE_003054</name>
</gene>
<evidence type="ECO:0000313" key="4">
    <source>
        <dbReference type="Proteomes" id="UP000013776"/>
    </source>
</evidence>
<dbReference type="InterPro" id="IPR000073">
    <property type="entry name" value="AB_hydrolase_1"/>
</dbReference>
<protein>
    <submittedName>
        <fullName evidence="3">Alpha/beta superfamily hydrolase</fullName>
    </submittedName>
</protein>
<dbReference type="EMBL" id="CAHR02000108">
    <property type="protein sequence ID" value="CCG82903.1"/>
    <property type="molecule type" value="Genomic_DNA"/>
</dbReference>
<dbReference type="OrthoDB" id="10249433at2759"/>
<evidence type="ECO:0000313" key="3">
    <source>
        <dbReference type="EMBL" id="CCG82903.1"/>
    </source>
</evidence>
<dbReference type="Proteomes" id="UP000013776">
    <property type="component" value="Unassembled WGS sequence"/>
</dbReference>
<comment type="caution">
    <text evidence="3">The sequence shown here is derived from an EMBL/GenBank/DDBJ whole genome shotgun (WGS) entry which is preliminary data.</text>
</comment>
<keyword evidence="1" id="KW-1133">Transmembrane helix</keyword>
<keyword evidence="1" id="KW-0812">Transmembrane</keyword>